<feature type="domain" description="Molybdopterin dinucleotide-binding" evidence="1">
    <location>
        <begin position="2"/>
        <end position="73"/>
    </location>
</feature>
<dbReference type="AlphaFoldDB" id="A0A0P9HC95"/>
<accession>A0A0P9HC95</accession>
<comment type="caution">
    <text evidence="2">The sequence shown here is derived from an EMBL/GenBank/DDBJ whole genome shotgun (WGS) entry which is preliminary data.</text>
</comment>
<evidence type="ECO:0000313" key="3">
    <source>
        <dbReference type="Proteomes" id="UP000050509"/>
    </source>
</evidence>
<dbReference type="GO" id="GO:0016491">
    <property type="term" value="F:oxidoreductase activity"/>
    <property type="evidence" value="ECO:0007669"/>
    <property type="project" value="InterPro"/>
</dbReference>
<evidence type="ECO:0000313" key="2">
    <source>
        <dbReference type="EMBL" id="KPV52099.1"/>
    </source>
</evidence>
<name>A0A0P9HC95_9CHLR</name>
<dbReference type="InterPro" id="IPR006657">
    <property type="entry name" value="MoPterin_dinucl-bd_dom"/>
</dbReference>
<dbReference type="GO" id="GO:0043546">
    <property type="term" value="F:molybdopterin cofactor binding"/>
    <property type="evidence" value="ECO:0007669"/>
    <property type="project" value="InterPro"/>
</dbReference>
<reference evidence="2 3" key="1">
    <citation type="submission" date="2015-09" db="EMBL/GenBank/DDBJ databases">
        <title>Draft genome sequence of Kouleothrix aurantiaca JCM 19913.</title>
        <authorList>
            <person name="Hemp J."/>
        </authorList>
    </citation>
    <scope>NUCLEOTIDE SEQUENCE [LARGE SCALE GENOMIC DNA]</scope>
    <source>
        <strain evidence="2 3">COM-B</strain>
    </source>
</reference>
<dbReference type="Gene3D" id="2.40.40.20">
    <property type="match status" value="1"/>
</dbReference>
<feature type="non-terminal residue" evidence="2">
    <location>
        <position position="1"/>
    </location>
</feature>
<keyword evidence="3" id="KW-1185">Reference proteome</keyword>
<dbReference type="SUPFAM" id="SSF50692">
    <property type="entry name" value="ADC-like"/>
    <property type="match status" value="1"/>
</dbReference>
<protein>
    <recommendedName>
        <fullName evidence="1">Molybdopterin dinucleotide-binding domain-containing protein</fullName>
    </recommendedName>
</protein>
<dbReference type="InterPro" id="IPR009010">
    <property type="entry name" value="Asp_de-COase-like_dom_sf"/>
</dbReference>
<dbReference type="Pfam" id="PF01568">
    <property type="entry name" value="Molydop_binding"/>
    <property type="match status" value="1"/>
</dbReference>
<dbReference type="EMBL" id="LJCR01000659">
    <property type="protein sequence ID" value="KPV52099.1"/>
    <property type="molecule type" value="Genomic_DNA"/>
</dbReference>
<sequence length="100" mass="10251">HNGALARITSADRAVEAVVEISDEMMPGVVSLPHGWGHDLPGTRQAVSAERPGANLNVLLGQQMRDPVSGNAVLNGQPIMMTPLADAPAHGVAPASPESA</sequence>
<proteinExistence type="predicted"/>
<dbReference type="Proteomes" id="UP000050509">
    <property type="component" value="Unassembled WGS sequence"/>
</dbReference>
<evidence type="ECO:0000259" key="1">
    <source>
        <dbReference type="Pfam" id="PF01568"/>
    </source>
</evidence>
<gene>
    <name evidence="2" type="ORF">SE17_17455</name>
</gene>
<organism evidence="2 3">
    <name type="scientific">Kouleothrix aurantiaca</name>
    <dbReference type="NCBI Taxonomy" id="186479"/>
    <lineage>
        <taxon>Bacteria</taxon>
        <taxon>Bacillati</taxon>
        <taxon>Chloroflexota</taxon>
        <taxon>Chloroflexia</taxon>
        <taxon>Chloroflexales</taxon>
        <taxon>Roseiflexineae</taxon>
        <taxon>Roseiflexaceae</taxon>
        <taxon>Kouleothrix</taxon>
    </lineage>
</organism>